<keyword evidence="3" id="KW-0255">Endonuclease</keyword>
<protein>
    <submittedName>
        <fullName evidence="3">Endonuclease/exonuclease/phosphatase family protein</fullName>
    </submittedName>
</protein>
<dbReference type="InterPro" id="IPR050410">
    <property type="entry name" value="CCR4/nocturin_mRNA_transcr"/>
</dbReference>
<keyword evidence="1" id="KW-0732">Signal</keyword>
<organism evidence="3 4">
    <name type="scientific">Pinibacter aurantiacus</name>
    <dbReference type="NCBI Taxonomy" id="2851599"/>
    <lineage>
        <taxon>Bacteria</taxon>
        <taxon>Pseudomonadati</taxon>
        <taxon>Bacteroidota</taxon>
        <taxon>Chitinophagia</taxon>
        <taxon>Chitinophagales</taxon>
        <taxon>Chitinophagaceae</taxon>
        <taxon>Pinibacter</taxon>
    </lineage>
</organism>
<evidence type="ECO:0000259" key="2">
    <source>
        <dbReference type="Pfam" id="PF03372"/>
    </source>
</evidence>
<dbReference type="RefSeq" id="WP_217791898.1">
    <property type="nucleotide sequence ID" value="NZ_JAHSPG010000011.1"/>
</dbReference>
<comment type="caution">
    <text evidence="3">The sequence shown here is derived from an EMBL/GenBank/DDBJ whole genome shotgun (WGS) entry which is preliminary data.</text>
</comment>
<name>A0A9E2W532_9BACT</name>
<dbReference type="PANTHER" id="PTHR12121:SF36">
    <property type="entry name" value="ENDONUCLEASE_EXONUCLEASE_PHOSPHATASE DOMAIN-CONTAINING PROTEIN"/>
    <property type="match status" value="1"/>
</dbReference>
<feature type="chain" id="PRO_5039371960" evidence="1">
    <location>
        <begin position="20"/>
        <end position="278"/>
    </location>
</feature>
<sequence>MKQKIVVAILLFLATHVHAQNQLTVGTYNLRYQHNEVDTLDNWKYRSPIVFSLIEFYDFDIVGLQEGFKTQLNDIVNAMPNYQFYGTGREDWKDKGECSAILFKKDKFSLIDTGSFWLSETPQTPSFGWDAACTRVCSWVKLKDKKSKKIFYFFNTHFDHVGKEARVKSSTLITKKIKEIAGTNPVVLTGDFNAGQTSDCYLNMAQCGWLFDAYKLSKMPFAFNGSFNGFGTTVKKKEIIDHIFLSAAFTVDKYGILSDTYYGRYPSDHFPILVKIKY</sequence>
<dbReference type="CDD" id="cd09083">
    <property type="entry name" value="EEP-1"/>
    <property type="match status" value="1"/>
</dbReference>
<reference evidence="3" key="1">
    <citation type="submission" date="2021-06" db="EMBL/GenBank/DDBJ databases">
        <authorList>
            <person name="Huq M.A."/>
        </authorList>
    </citation>
    <scope>NUCLEOTIDE SEQUENCE</scope>
    <source>
        <strain evidence="3">MAH-26</strain>
    </source>
</reference>
<dbReference type="GO" id="GO:0004519">
    <property type="term" value="F:endonuclease activity"/>
    <property type="evidence" value="ECO:0007669"/>
    <property type="project" value="UniProtKB-KW"/>
</dbReference>
<evidence type="ECO:0000313" key="4">
    <source>
        <dbReference type="Proteomes" id="UP000812270"/>
    </source>
</evidence>
<keyword evidence="3" id="KW-0540">Nuclease</keyword>
<dbReference type="GO" id="GO:0000175">
    <property type="term" value="F:3'-5'-RNA exonuclease activity"/>
    <property type="evidence" value="ECO:0007669"/>
    <property type="project" value="TreeGrafter"/>
</dbReference>
<dbReference type="EMBL" id="JAHSPG010000011">
    <property type="protein sequence ID" value="MBV4358218.1"/>
    <property type="molecule type" value="Genomic_DNA"/>
</dbReference>
<evidence type="ECO:0000256" key="1">
    <source>
        <dbReference type="SAM" id="SignalP"/>
    </source>
</evidence>
<dbReference type="Pfam" id="PF03372">
    <property type="entry name" value="Exo_endo_phos"/>
    <property type="match status" value="1"/>
</dbReference>
<proteinExistence type="predicted"/>
<keyword evidence="4" id="KW-1185">Reference proteome</keyword>
<gene>
    <name evidence="3" type="ORF">KTO63_13720</name>
</gene>
<dbReference type="InterPro" id="IPR005135">
    <property type="entry name" value="Endo/exonuclease/phosphatase"/>
</dbReference>
<accession>A0A9E2W532</accession>
<dbReference type="PANTHER" id="PTHR12121">
    <property type="entry name" value="CARBON CATABOLITE REPRESSOR PROTEIN 4"/>
    <property type="match status" value="1"/>
</dbReference>
<keyword evidence="3" id="KW-0378">Hydrolase</keyword>
<feature type="signal peptide" evidence="1">
    <location>
        <begin position="1"/>
        <end position="19"/>
    </location>
</feature>
<evidence type="ECO:0000313" key="3">
    <source>
        <dbReference type="EMBL" id="MBV4358218.1"/>
    </source>
</evidence>
<feature type="domain" description="Endonuclease/exonuclease/phosphatase" evidence="2">
    <location>
        <begin position="27"/>
        <end position="269"/>
    </location>
</feature>
<dbReference type="Proteomes" id="UP000812270">
    <property type="component" value="Unassembled WGS sequence"/>
</dbReference>
<dbReference type="AlphaFoldDB" id="A0A9E2W532"/>